<evidence type="ECO:0000313" key="2">
    <source>
        <dbReference type="EMBL" id="SPD48966.1"/>
    </source>
</evidence>
<protein>
    <recommendedName>
        <fullName evidence="1">Aconitase B HEAT-like domain-containing protein</fullName>
    </recommendedName>
</protein>
<dbReference type="EMBL" id="LT984809">
    <property type="protein sequence ID" value="SPD48966.1"/>
    <property type="molecule type" value="Genomic_DNA"/>
</dbReference>
<dbReference type="GO" id="GO:0006099">
    <property type="term" value="P:tricarboxylic acid cycle"/>
    <property type="evidence" value="ECO:0007669"/>
    <property type="project" value="InterPro"/>
</dbReference>
<reference evidence="2" key="1">
    <citation type="submission" date="2018-01" db="EMBL/GenBank/DDBJ databases">
        <authorList>
            <person name="Gaut B.S."/>
            <person name="Morton B.R."/>
            <person name="Clegg M.T."/>
            <person name="Duvall M.R."/>
        </authorList>
    </citation>
    <scope>NUCLEOTIDE SEQUENCE</scope>
    <source>
        <strain evidence="2">Cupriavidus taiwanensis STM 8555</strain>
    </source>
</reference>
<accession>A0A375HDG3</accession>
<keyword evidence="2" id="KW-0614">Plasmid</keyword>
<dbReference type="Pfam" id="PF11791">
    <property type="entry name" value="Aconitase_B_N"/>
    <property type="match status" value="1"/>
</dbReference>
<geneLocation type="plasmid" evidence="2">
    <name>I</name>
</geneLocation>
<evidence type="ECO:0000259" key="1">
    <source>
        <dbReference type="Pfam" id="PF11791"/>
    </source>
</evidence>
<proteinExistence type="predicted"/>
<dbReference type="SUPFAM" id="SSF74778">
    <property type="entry name" value="Aconitase B, N-terminal domain"/>
    <property type="match status" value="1"/>
</dbReference>
<dbReference type="GO" id="GO:0003994">
    <property type="term" value="F:aconitate hydratase activity"/>
    <property type="evidence" value="ECO:0007669"/>
    <property type="project" value="InterPro"/>
</dbReference>
<gene>
    <name evidence="2" type="ORF">CBM2612_P0311</name>
</gene>
<dbReference type="Gene3D" id="1.25.40.310">
    <property type="entry name" value="Aconitate B, HEAT-like domain"/>
    <property type="match status" value="1"/>
</dbReference>
<organism evidence="2">
    <name type="scientific">Cupriavidus taiwanensis</name>
    <dbReference type="NCBI Taxonomy" id="164546"/>
    <lineage>
        <taxon>Bacteria</taxon>
        <taxon>Pseudomonadati</taxon>
        <taxon>Pseudomonadota</taxon>
        <taxon>Betaproteobacteria</taxon>
        <taxon>Burkholderiales</taxon>
        <taxon>Burkholderiaceae</taxon>
        <taxon>Cupriavidus</taxon>
    </lineage>
</organism>
<sequence>MGASFLAWPRKPRCYEAFSILRVAIFQHKDMKAVHNEMETYRKSAVERAAAGLPPLPLTAAQTAELVNGLLAGMPSDSEQEGVELLTDQVPPGVDPAAAIKARFLASVATGEIQLASLSRRRATFRLGTMLGGFNVEPLIALLDDNEVGDVAVEALRKTILIFANFELLTRKAEAGSIRAGEVLKSWAAAEWFTSRPAVPQVVELGACQRFCVQGS</sequence>
<dbReference type="InterPro" id="IPR015933">
    <property type="entry name" value="Aconitase_B_HEAT-like_dom"/>
</dbReference>
<feature type="domain" description="Aconitase B HEAT-like" evidence="1">
    <location>
        <begin position="41"/>
        <end position="193"/>
    </location>
</feature>
<dbReference type="AlphaFoldDB" id="A0A375HDG3"/>
<name>A0A375HDG3_9BURK</name>
<dbReference type="InterPro" id="IPR036288">
    <property type="entry name" value="Aconitase_B_HEAT-like_dom_sf"/>
</dbReference>